<feature type="transmembrane region" description="Helical" evidence="6">
    <location>
        <begin position="173"/>
        <end position="190"/>
    </location>
</feature>
<feature type="transmembrane region" description="Helical" evidence="6">
    <location>
        <begin position="223"/>
        <end position="245"/>
    </location>
</feature>
<dbReference type="eggNOG" id="KOG2533">
    <property type="taxonomic scope" value="Eukaryota"/>
</dbReference>
<dbReference type="InterPro" id="IPR011701">
    <property type="entry name" value="MFS"/>
</dbReference>
<evidence type="ECO:0000313" key="8">
    <source>
        <dbReference type="EMBL" id="EDK38250.2"/>
    </source>
</evidence>
<dbReference type="PROSITE" id="PS50850">
    <property type="entry name" value="MFS"/>
    <property type="match status" value="1"/>
</dbReference>
<dbReference type="GeneID" id="5126853"/>
<evidence type="ECO:0000256" key="5">
    <source>
        <dbReference type="ARBA" id="ARBA00023136"/>
    </source>
</evidence>
<dbReference type="SUPFAM" id="SSF103473">
    <property type="entry name" value="MFS general substrate transporter"/>
    <property type="match status" value="1"/>
</dbReference>
<feature type="domain" description="Major facilitator superfamily (MFS) profile" evidence="7">
    <location>
        <begin position="1"/>
        <end position="315"/>
    </location>
</feature>
<dbReference type="AlphaFoldDB" id="A5DGE7"/>
<dbReference type="VEuPathDB" id="FungiDB:PGUG_02348"/>
<dbReference type="InterPro" id="IPR020846">
    <property type="entry name" value="MFS_dom"/>
</dbReference>
<protein>
    <recommendedName>
        <fullName evidence="7">Major facilitator superfamily (MFS) profile domain-containing protein</fullName>
    </recommendedName>
</protein>
<dbReference type="PANTHER" id="PTHR43791">
    <property type="entry name" value="PERMEASE-RELATED"/>
    <property type="match status" value="1"/>
</dbReference>
<dbReference type="InterPro" id="IPR036259">
    <property type="entry name" value="MFS_trans_sf"/>
</dbReference>
<organism evidence="8 9">
    <name type="scientific">Meyerozyma guilliermondii (strain ATCC 6260 / CBS 566 / DSM 6381 / JCM 1539 / NBRC 10279 / NRRL Y-324)</name>
    <name type="common">Yeast</name>
    <name type="synonym">Candida guilliermondii</name>
    <dbReference type="NCBI Taxonomy" id="294746"/>
    <lineage>
        <taxon>Eukaryota</taxon>
        <taxon>Fungi</taxon>
        <taxon>Dikarya</taxon>
        <taxon>Ascomycota</taxon>
        <taxon>Saccharomycotina</taxon>
        <taxon>Pichiomycetes</taxon>
        <taxon>Debaryomycetaceae</taxon>
        <taxon>Meyerozyma</taxon>
    </lineage>
</organism>
<evidence type="ECO:0000259" key="7">
    <source>
        <dbReference type="PROSITE" id="PS50850"/>
    </source>
</evidence>
<dbReference type="Pfam" id="PF07690">
    <property type="entry name" value="MFS_1"/>
    <property type="match status" value="1"/>
</dbReference>
<dbReference type="HOGENOM" id="CLU_001265_0_3_1"/>
<feature type="transmembrane region" description="Helical" evidence="6">
    <location>
        <begin position="291"/>
        <end position="311"/>
    </location>
</feature>
<dbReference type="STRING" id="294746.A5DGE7"/>
<name>A5DGE7_PICGU</name>
<feature type="transmembrane region" description="Helical" evidence="6">
    <location>
        <begin position="136"/>
        <end position="161"/>
    </location>
</feature>
<reference evidence="8 9" key="1">
    <citation type="journal article" date="2009" name="Nature">
        <title>Evolution of pathogenicity and sexual reproduction in eight Candida genomes.</title>
        <authorList>
            <person name="Butler G."/>
            <person name="Rasmussen M.D."/>
            <person name="Lin M.F."/>
            <person name="Santos M.A."/>
            <person name="Sakthikumar S."/>
            <person name="Munro C.A."/>
            <person name="Rheinbay E."/>
            <person name="Grabherr M."/>
            <person name="Forche A."/>
            <person name="Reedy J.L."/>
            <person name="Agrafioti I."/>
            <person name="Arnaud M.B."/>
            <person name="Bates S."/>
            <person name="Brown A.J."/>
            <person name="Brunke S."/>
            <person name="Costanzo M.C."/>
            <person name="Fitzpatrick D.A."/>
            <person name="de Groot P.W."/>
            <person name="Harris D."/>
            <person name="Hoyer L.L."/>
            <person name="Hube B."/>
            <person name="Klis F.M."/>
            <person name="Kodira C."/>
            <person name="Lennard N."/>
            <person name="Logue M.E."/>
            <person name="Martin R."/>
            <person name="Neiman A.M."/>
            <person name="Nikolaou E."/>
            <person name="Quail M.A."/>
            <person name="Quinn J."/>
            <person name="Santos M.C."/>
            <person name="Schmitzberger F.F."/>
            <person name="Sherlock G."/>
            <person name="Shah P."/>
            <person name="Silverstein K.A."/>
            <person name="Skrzypek M.S."/>
            <person name="Soll D."/>
            <person name="Staggs R."/>
            <person name="Stansfield I."/>
            <person name="Stumpf M.P."/>
            <person name="Sudbery P.E."/>
            <person name="Srikantha T."/>
            <person name="Zeng Q."/>
            <person name="Berman J."/>
            <person name="Berriman M."/>
            <person name="Heitman J."/>
            <person name="Gow N.A."/>
            <person name="Lorenz M.C."/>
            <person name="Birren B.W."/>
            <person name="Kellis M."/>
            <person name="Cuomo C.A."/>
        </authorList>
    </citation>
    <scope>NUCLEOTIDE SEQUENCE [LARGE SCALE GENOMIC DNA]</scope>
    <source>
        <strain evidence="9">ATCC 6260 / CBS 566 / DSM 6381 / JCM 1539 / NBRC 10279 / NRRL Y-324</strain>
    </source>
</reference>
<keyword evidence="3 6" id="KW-0812">Transmembrane</keyword>
<evidence type="ECO:0000256" key="4">
    <source>
        <dbReference type="ARBA" id="ARBA00022989"/>
    </source>
</evidence>
<evidence type="ECO:0000256" key="6">
    <source>
        <dbReference type="SAM" id="Phobius"/>
    </source>
</evidence>
<dbReference type="GO" id="GO:0022857">
    <property type="term" value="F:transmembrane transporter activity"/>
    <property type="evidence" value="ECO:0007669"/>
    <property type="project" value="InterPro"/>
</dbReference>
<sequence>MLVGLFEAGIIPCINVYLSMLYTKKEVAKRCAAVYSAGAVSGAFGGLLAYGLTKINTDKWSGWQFLFAVEGGLTILAAPVIILLLPRNVREAWWLNKEERKVLTTRLATYSDFHQDEKFMWSEVVRGLKDINTVVVCLYQFCVDVTLFGISTFLPSIILGMGYDSYKTQLMTIPFYVVALLSFATTCYFSDKTGNRGFFIAGGVVCEIIGYIILIASNPLGSRYFGCLMIGLGIYICSGLSVMWINNNNAGHYKRATAAGMCTTIGNIAGVLAGQIYTADTAPRYFKGLKIALGMTCAALVFCSLMIYNYYSMNKKKERIIAAMSAEEIDQMNANLAHKDTDLTFKLLL</sequence>
<dbReference type="FunFam" id="1.20.1250.20:FF:000068">
    <property type="entry name" value="MFS general substrate transporter"/>
    <property type="match status" value="1"/>
</dbReference>
<dbReference type="EMBL" id="CH408157">
    <property type="protein sequence ID" value="EDK38250.2"/>
    <property type="molecule type" value="Genomic_DNA"/>
</dbReference>
<dbReference type="OMA" id="AKMMRKF"/>
<dbReference type="Proteomes" id="UP000001997">
    <property type="component" value="Unassembled WGS sequence"/>
</dbReference>
<evidence type="ECO:0000256" key="3">
    <source>
        <dbReference type="ARBA" id="ARBA00022692"/>
    </source>
</evidence>
<dbReference type="PANTHER" id="PTHR43791:SF101">
    <property type="entry name" value="HIGH-AFFINITY NICOTINIC ACID TRANSPORTER"/>
    <property type="match status" value="1"/>
</dbReference>
<dbReference type="OrthoDB" id="2985014at2759"/>
<proteinExistence type="predicted"/>
<comment type="subcellular location">
    <subcellularLocation>
        <location evidence="1">Membrane</location>
        <topology evidence="1">Multi-pass membrane protein</topology>
    </subcellularLocation>
</comment>
<feature type="transmembrane region" description="Helical" evidence="6">
    <location>
        <begin position="197"/>
        <end position="217"/>
    </location>
</feature>
<feature type="transmembrane region" description="Helical" evidence="6">
    <location>
        <begin position="34"/>
        <end position="53"/>
    </location>
</feature>
<accession>A5DGE7</accession>
<gene>
    <name evidence="8" type="ORF">PGUG_02348</name>
</gene>
<evidence type="ECO:0000256" key="1">
    <source>
        <dbReference type="ARBA" id="ARBA00004141"/>
    </source>
</evidence>
<dbReference type="GO" id="GO:0016020">
    <property type="term" value="C:membrane"/>
    <property type="evidence" value="ECO:0007669"/>
    <property type="project" value="UniProtKB-SubCell"/>
</dbReference>
<keyword evidence="4 6" id="KW-1133">Transmembrane helix</keyword>
<keyword evidence="2" id="KW-0813">Transport</keyword>
<dbReference type="KEGG" id="pgu:PGUG_02348"/>
<feature type="transmembrane region" description="Helical" evidence="6">
    <location>
        <begin position="6"/>
        <end position="22"/>
    </location>
</feature>
<evidence type="ECO:0000256" key="2">
    <source>
        <dbReference type="ARBA" id="ARBA00022448"/>
    </source>
</evidence>
<keyword evidence="5 6" id="KW-0472">Membrane</keyword>
<evidence type="ECO:0000313" key="9">
    <source>
        <dbReference type="Proteomes" id="UP000001997"/>
    </source>
</evidence>
<dbReference type="InParanoid" id="A5DGE7"/>
<dbReference type="Gene3D" id="1.20.1250.20">
    <property type="entry name" value="MFS general substrate transporter like domains"/>
    <property type="match status" value="1"/>
</dbReference>
<feature type="transmembrane region" description="Helical" evidence="6">
    <location>
        <begin position="65"/>
        <end position="85"/>
    </location>
</feature>
<dbReference type="RefSeq" id="XP_001484619.2">
    <property type="nucleotide sequence ID" value="XM_001484569.1"/>
</dbReference>
<feature type="transmembrane region" description="Helical" evidence="6">
    <location>
        <begin position="257"/>
        <end position="279"/>
    </location>
</feature>
<keyword evidence="9" id="KW-1185">Reference proteome</keyword>